<dbReference type="GO" id="GO:0005576">
    <property type="term" value="C:extracellular region"/>
    <property type="evidence" value="ECO:0007669"/>
    <property type="project" value="InterPro"/>
</dbReference>
<evidence type="ECO:0000256" key="2">
    <source>
        <dbReference type="SAM" id="SignalP"/>
    </source>
</evidence>
<dbReference type="FunCoup" id="A0A671U283">
    <property type="interactions" value="6"/>
</dbReference>
<reference evidence="3" key="1">
    <citation type="submission" date="2021-04" db="EMBL/GenBank/DDBJ databases">
        <authorList>
            <consortium name="Wellcome Sanger Institute Data Sharing"/>
        </authorList>
    </citation>
    <scope>NUCLEOTIDE SEQUENCE [LARGE SCALE GENOMIC DNA]</scope>
</reference>
<dbReference type="PANTHER" id="PTHR10697">
    <property type="entry name" value="MAMMALIAN EPENDYMIN-RELATED PROTEIN 1"/>
    <property type="match status" value="1"/>
</dbReference>
<dbReference type="InterPro" id="IPR001299">
    <property type="entry name" value="Ependymin"/>
</dbReference>
<feature type="signal peptide" evidence="2">
    <location>
        <begin position="1"/>
        <end position="21"/>
    </location>
</feature>
<evidence type="ECO:0000256" key="1">
    <source>
        <dbReference type="ARBA" id="ARBA00010771"/>
    </source>
</evidence>
<dbReference type="AlphaFoldDB" id="A0A671U283"/>
<protein>
    <submittedName>
        <fullName evidence="3">Ependymin-2-like</fullName>
    </submittedName>
</protein>
<dbReference type="GO" id="GO:0007160">
    <property type="term" value="P:cell-matrix adhesion"/>
    <property type="evidence" value="ECO:0007669"/>
    <property type="project" value="InterPro"/>
</dbReference>
<dbReference type="GO" id="GO:0005764">
    <property type="term" value="C:lysosome"/>
    <property type="evidence" value="ECO:0007669"/>
    <property type="project" value="TreeGrafter"/>
</dbReference>
<comment type="similarity">
    <text evidence="1">Belongs to the ependymin family.</text>
</comment>
<dbReference type="Ensembl" id="ENSSAUT00010008781.1">
    <property type="protein sequence ID" value="ENSSAUP00010008213.1"/>
    <property type="gene ID" value="ENSSAUG00010004025.1"/>
</dbReference>
<proteinExistence type="inferred from homology"/>
<feature type="chain" id="PRO_5025667021" evidence="2">
    <location>
        <begin position="22"/>
        <end position="218"/>
    </location>
</feature>
<dbReference type="PANTHER" id="PTHR10697:SF5">
    <property type="entry name" value="EPENDYMIN-RELATED"/>
    <property type="match status" value="1"/>
</dbReference>
<dbReference type="GeneTree" id="ENSGT00940000164430"/>
<evidence type="ECO:0000313" key="4">
    <source>
        <dbReference type="Proteomes" id="UP000472265"/>
    </source>
</evidence>
<keyword evidence="4" id="KW-1185">Reference proteome</keyword>
<evidence type="ECO:0000313" key="3">
    <source>
        <dbReference type="Ensembl" id="ENSSAUP00010008213.1"/>
    </source>
</evidence>
<keyword evidence="2" id="KW-0732">Signal</keyword>
<dbReference type="InParanoid" id="A0A671U283"/>
<dbReference type="SMART" id="SM00026">
    <property type="entry name" value="EPEND"/>
    <property type="match status" value="1"/>
</dbReference>
<dbReference type="GO" id="GO:0005509">
    <property type="term" value="F:calcium ion binding"/>
    <property type="evidence" value="ECO:0007669"/>
    <property type="project" value="InterPro"/>
</dbReference>
<dbReference type="Proteomes" id="UP000472265">
    <property type="component" value="Chromosome 10"/>
</dbReference>
<dbReference type="PRINTS" id="PR00317">
    <property type="entry name" value="EPENDYMIN"/>
</dbReference>
<name>A0A671U283_SPAAU</name>
<organism evidence="3 4">
    <name type="scientific">Sparus aurata</name>
    <name type="common">Gilthead sea bream</name>
    <dbReference type="NCBI Taxonomy" id="8175"/>
    <lineage>
        <taxon>Eukaryota</taxon>
        <taxon>Metazoa</taxon>
        <taxon>Chordata</taxon>
        <taxon>Craniata</taxon>
        <taxon>Vertebrata</taxon>
        <taxon>Euteleostomi</taxon>
        <taxon>Actinopterygii</taxon>
        <taxon>Neopterygii</taxon>
        <taxon>Teleostei</taxon>
        <taxon>Neoteleostei</taxon>
        <taxon>Acanthomorphata</taxon>
        <taxon>Eupercaria</taxon>
        <taxon>Spariformes</taxon>
        <taxon>Sparidae</taxon>
        <taxon>Sparus</taxon>
    </lineage>
</organism>
<reference evidence="3" key="3">
    <citation type="submission" date="2025-09" db="UniProtKB">
        <authorList>
            <consortium name="Ensembl"/>
        </authorList>
    </citation>
    <scope>IDENTIFICATION</scope>
</reference>
<reference evidence="3" key="2">
    <citation type="submission" date="2025-08" db="UniProtKB">
        <authorList>
            <consortium name="Ensembl"/>
        </authorList>
    </citation>
    <scope>IDENTIFICATION</scope>
</reference>
<sequence length="218" mass="24648">EEAENMKVIVALACILACCLAQEPHPCSKCKPTQIIFLQSTQSEKLWAFANYEYDAFGRRLRLTEMGNYENKTFTVDYLLHYREAAMYEIDTKTRTCKKMPLKDDFQPWEIPKNSSLVGQAVVGSSSGPGQGLLVNTWIAFAPQGKYISTVTEFGCIPVTTLFHDKQLGWTMTSFFNNVIGITDPNRLNLPDFCQGAEIKTGSEEEPHSFLTLFHKKQ</sequence>
<accession>A0A671U283</accession>
<gene>
    <name evidence="3" type="primary">LOC115590600</name>
</gene>
<dbReference type="Pfam" id="PF00811">
    <property type="entry name" value="Ependymin"/>
    <property type="match status" value="1"/>
</dbReference>